<evidence type="ECO:0000256" key="2">
    <source>
        <dbReference type="ARBA" id="ARBA00022801"/>
    </source>
</evidence>
<keyword evidence="4" id="KW-0812">Transmembrane</keyword>
<protein>
    <recommendedName>
        <fullName evidence="3">Carboxylic ester hydrolase</fullName>
        <ecNumber evidence="3">3.1.1.-</ecNumber>
    </recommendedName>
</protein>
<dbReference type="PANTHER" id="PTHR11559">
    <property type="entry name" value="CARBOXYLESTERASE"/>
    <property type="match status" value="1"/>
</dbReference>
<dbReference type="EC" id="3.1.1.-" evidence="3"/>
<dbReference type="Gene3D" id="3.40.50.1820">
    <property type="entry name" value="alpha/beta hydrolase"/>
    <property type="match status" value="1"/>
</dbReference>
<keyword evidence="7" id="KW-1185">Reference proteome</keyword>
<gene>
    <name evidence="6" type="ORF">KGQ19_08030</name>
</gene>
<dbReference type="Pfam" id="PF00135">
    <property type="entry name" value="COesterase"/>
    <property type="match status" value="1"/>
</dbReference>
<sequence length="561" mass="58597">MHAWTVWRRPYIAGIVTAVAMVAVAVMPGLSYSAARPVQSSTAPPACSAGTLVPTGSGPVCGITAGRQTSYLDIPYAAPPLGKLRWTPPQPVQPWTATYQATQRGPGCLAPSYTAPGQVQPGTTENCLFLEVQEPAGTRPGQRLPVMFEIHGGGFLGEARDDDGTNFVGAGPAIYVYAGYRLGVMGFLADQALGPHSGDFGLQDQQAALSWVKDNIAGFGGDPGNVTIFGESAGGASVCDQIASPTANGLFQRGISISGYYNFDVNTIWWPADCKSTLPDEAQAQGLGARFAAKAGCGNAADVAACLRALPADTLVEKGGQGLDPFGGGAIGPIVNGTTLTMSASQAFALGRVNRVKVVIGVGRDEFNGGVYTNTPGHPVVADTTAQYEQLVRQQFGPLASTVLRLYPVQHYPSPSPFIAYRTVMADAFSVCPSLESYAKLARAVPVYAYEDDDADSPGQTQPLGANHSAINRLAHDVPGTLDPNQLALQEQVLSEWTGFARTGVPTTPGTPPWALFSVPGNPVMSLRAGGDSTLVPAGSIATQHNCQFWDSVNRTAPWAS</sequence>
<dbReference type="PROSITE" id="PS00122">
    <property type="entry name" value="CARBOXYLESTERASE_B_1"/>
    <property type="match status" value="1"/>
</dbReference>
<evidence type="ECO:0000313" key="6">
    <source>
        <dbReference type="EMBL" id="MBS2546815.1"/>
    </source>
</evidence>
<feature type="transmembrane region" description="Helical" evidence="4">
    <location>
        <begin position="12"/>
        <end position="32"/>
    </location>
</feature>
<evidence type="ECO:0000256" key="3">
    <source>
        <dbReference type="RuleBase" id="RU361235"/>
    </source>
</evidence>
<evidence type="ECO:0000313" key="7">
    <source>
        <dbReference type="Proteomes" id="UP000730482"/>
    </source>
</evidence>
<proteinExistence type="inferred from homology"/>
<evidence type="ECO:0000256" key="4">
    <source>
        <dbReference type="SAM" id="Phobius"/>
    </source>
</evidence>
<evidence type="ECO:0000256" key="1">
    <source>
        <dbReference type="ARBA" id="ARBA00005964"/>
    </source>
</evidence>
<feature type="domain" description="Carboxylesterase type B" evidence="5">
    <location>
        <begin position="52"/>
        <end position="550"/>
    </location>
</feature>
<dbReference type="Proteomes" id="UP000730482">
    <property type="component" value="Unassembled WGS sequence"/>
</dbReference>
<name>A0ABS5KLA8_9ACTN</name>
<reference evidence="6 7" key="1">
    <citation type="submission" date="2020-02" db="EMBL/GenBank/DDBJ databases">
        <title>Acidophilic actinobacteria isolated from forest soil.</title>
        <authorList>
            <person name="Golinska P."/>
        </authorList>
    </citation>
    <scope>NUCLEOTIDE SEQUENCE [LARGE SCALE GENOMIC DNA]</scope>
    <source>
        <strain evidence="6 7">NL8</strain>
    </source>
</reference>
<accession>A0ABS5KLA8</accession>
<keyword evidence="4" id="KW-0472">Membrane</keyword>
<dbReference type="InterPro" id="IPR019826">
    <property type="entry name" value="Carboxylesterase_B_AS"/>
</dbReference>
<organism evidence="6 7">
    <name type="scientific">Catenulispora pinistramenti</name>
    <dbReference type="NCBI Taxonomy" id="2705254"/>
    <lineage>
        <taxon>Bacteria</taxon>
        <taxon>Bacillati</taxon>
        <taxon>Actinomycetota</taxon>
        <taxon>Actinomycetes</taxon>
        <taxon>Catenulisporales</taxon>
        <taxon>Catenulisporaceae</taxon>
        <taxon>Catenulispora</taxon>
    </lineage>
</organism>
<dbReference type="InterPro" id="IPR029058">
    <property type="entry name" value="AB_hydrolase_fold"/>
</dbReference>
<keyword evidence="2 3" id="KW-0378">Hydrolase</keyword>
<dbReference type="SUPFAM" id="SSF53474">
    <property type="entry name" value="alpha/beta-Hydrolases"/>
    <property type="match status" value="1"/>
</dbReference>
<dbReference type="InterPro" id="IPR002018">
    <property type="entry name" value="CarbesteraseB"/>
</dbReference>
<comment type="caution">
    <text evidence="6">The sequence shown here is derived from an EMBL/GenBank/DDBJ whole genome shotgun (WGS) entry which is preliminary data.</text>
</comment>
<dbReference type="RefSeq" id="WP_212008458.1">
    <property type="nucleotide sequence ID" value="NZ_JAAFYZ010000018.1"/>
</dbReference>
<dbReference type="InterPro" id="IPR050309">
    <property type="entry name" value="Type-B_Carboxylest/Lipase"/>
</dbReference>
<evidence type="ECO:0000259" key="5">
    <source>
        <dbReference type="Pfam" id="PF00135"/>
    </source>
</evidence>
<keyword evidence="4" id="KW-1133">Transmembrane helix</keyword>
<dbReference type="EMBL" id="JAAFYZ010000018">
    <property type="protein sequence ID" value="MBS2546815.1"/>
    <property type="molecule type" value="Genomic_DNA"/>
</dbReference>
<comment type="similarity">
    <text evidence="1 3">Belongs to the type-B carboxylesterase/lipase family.</text>
</comment>